<keyword evidence="2" id="KW-1185">Reference proteome</keyword>
<gene>
    <name evidence="1" type="ORF">T458_10355</name>
</gene>
<accession>V6MB50</accession>
<evidence type="ECO:0000313" key="1">
    <source>
        <dbReference type="EMBL" id="EST55085.1"/>
    </source>
</evidence>
<evidence type="ECO:0000313" key="2">
    <source>
        <dbReference type="Proteomes" id="UP000017973"/>
    </source>
</evidence>
<comment type="caution">
    <text evidence="1">The sequence shown here is derived from an EMBL/GenBank/DDBJ whole genome shotgun (WGS) entry which is preliminary data.</text>
</comment>
<evidence type="ECO:0008006" key="3">
    <source>
        <dbReference type="Google" id="ProtNLM"/>
    </source>
</evidence>
<dbReference type="Gene3D" id="3.40.50.12780">
    <property type="entry name" value="N-terminal domain of ligase-like"/>
    <property type="match status" value="1"/>
</dbReference>
<sequence length="105" mass="11894">MLKLLYIFYKMKLLSPLTLLRLTAAVYRYGINLMTLLNFSARTYGEKLALVDEGESLTYHQLYAQAEQLCAVLQTRYQLTRGKKAGLACSNLVVAPSSRQLKKSD</sequence>
<name>V6MB50_9BACL</name>
<dbReference type="HOGENOM" id="CLU_2231439_0_0_9"/>
<dbReference type="AlphaFoldDB" id="V6MB50"/>
<protein>
    <recommendedName>
        <fullName evidence="3">AMP-dependent synthetase/ligase domain-containing protein</fullName>
    </recommendedName>
</protein>
<dbReference type="eggNOG" id="COG0318">
    <property type="taxonomic scope" value="Bacteria"/>
</dbReference>
<dbReference type="InterPro" id="IPR042099">
    <property type="entry name" value="ANL_N_sf"/>
</dbReference>
<dbReference type="PATRIC" id="fig|1408254.3.peg.2047"/>
<proteinExistence type="predicted"/>
<dbReference type="STRING" id="1408254.T458_10355"/>
<dbReference type="EMBL" id="AYJU01000015">
    <property type="protein sequence ID" value="EST55085.1"/>
    <property type="molecule type" value="Genomic_DNA"/>
</dbReference>
<dbReference type="SUPFAM" id="SSF56801">
    <property type="entry name" value="Acetyl-CoA synthetase-like"/>
    <property type="match status" value="1"/>
</dbReference>
<dbReference type="RefSeq" id="WP_023556035.1">
    <property type="nucleotide sequence ID" value="NZ_KI629782.1"/>
</dbReference>
<dbReference type="Proteomes" id="UP000017973">
    <property type="component" value="Unassembled WGS sequence"/>
</dbReference>
<organism evidence="1 2">
    <name type="scientific">Brevibacillus panacihumi W25</name>
    <dbReference type="NCBI Taxonomy" id="1408254"/>
    <lineage>
        <taxon>Bacteria</taxon>
        <taxon>Bacillati</taxon>
        <taxon>Bacillota</taxon>
        <taxon>Bacilli</taxon>
        <taxon>Bacillales</taxon>
        <taxon>Paenibacillaceae</taxon>
        <taxon>Brevibacillus</taxon>
    </lineage>
</organism>
<reference evidence="1 2" key="1">
    <citation type="journal article" date="2014" name="Genome Announc.">
        <title>Draft Genome Sequence of Brevibacillus panacihumi Strain W25, a Halotolerant Hydrocarbon-Degrading Bacterium.</title>
        <authorList>
            <person name="Wang X."/>
            <person name="Jin D."/>
            <person name="Zhou L."/>
            <person name="Wu L."/>
            <person name="An W."/>
            <person name="Chen Y."/>
            <person name="Zhao L."/>
        </authorList>
    </citation>
    <scope>NUCLEOTIDE SEQUENCE [LARGE SCALE GENOMIC DNA]</scope>
    <source>
        <strain evidence="1 2">W25</strain>
    </source>
</reference>